<accession>A0ACD5X657</accession>
<evidence type="ECO:0000313" key="1">
    <source>
        <dbReference type="EnsemblPlants" id="AVESA.00010b.r2.4DG0718450.1.CDS"/>
    </source>
</evidence>
<name>A0ACD5X657_AVESA</name>
<protein>
    <submittedName>
        <fullName evidence="1">Uncharacterized protein</fullName>
    </submittedName>
</protein>
<proteinExistence type="predicted"/>
<keyword evidence="2" id="KW-1185">Reference proteome</keyword>
<sequence>MHSSMAHVLCAPSPRKPTKLLQKRKPTFFSLWSPVQSNPPHRHVAPTPPSRRGIPVLARQGGKQVRHWTGEPVHGHKPDFTYLICNPLSGQVSRVPNIRGTTKILRDLGLGLLAQVDRGYGLPDRFAIAMLMADNKMLRFSSETGDWDLATGREPPGPRERPFQRAIATNQEAVAFGGRLWWVDLSCRAVSVDPFSNWPESRFVDLPKGSVLPGPGPGTDGADAWIALRQYRRMGVSDGRLRYAEVSQREPFVLSYFALDEEGAGGDWTLEHRVALSRVWAAHGGHHPWLPLQGDTATPEIAVLDPLNANVIHLIVGDHVVAVDMYAAKVIGSSPLLGHGDNHGFIPCVLGSGQIPSTGKDVSENQSFAHVRVHSNSHWKYEGY</sequence>
<reference evidence="1" key="2">
    <citation type="submission" date="2025-09" db="UniProtKB">
        <authorList>
            <consortium name="EnsemblPlants"/>
        </authorList>
    </citation>
    <scope>IDENTIFICATION</scope>
</reference>
<dbReference type="EnsemblPlants" id="AVESA.00010b.r2.4DG0718450.1">
    <property type="protein sequence ID" value="AVESA.00010b.r2.4DG0718450.1.CDS"/>
    <property type="gene ID" value="AVESA.00010b.r2.4DG0718450"/>
</dbReference>
<reference evidence="1" key="1">
    <citation type="submission" date="2021-05" db="EMBL/GenBank/DDBJ databases">
        <authorList>
            <person name="Scholz U."/>
            <person name="Mascher M."/>
            <person name="Fiebig A."/>
        </authorList>
    </citation>
    <scope>NUCLEOTIDE SEQUENCE [LARGE SCALE GENOMIC DNA]</scope>
</reference>
<dbReference type="Proteomes" id="UP001732700">
    <property type="component" value="Chromosome 4D"/>
</dbReference>
<organism evidence="1 2">
    <name type="scientific">Avena sativa</name>
    <name type="common">Oat</name>
    <dbReference type="NCBI Taxonomy" id="4498"/>
    <lineage>
        <taxon>Eukaryota</taxon>
        <taxon>Viridiplantae</taxon>
        <taxon>Streptophyta</taxon>
        <taxon>Embryophyta</taxon>
        <taxon>Tracheophyta</taxon>
        <taxon>Spermatophyta</taxon>
        <taxon>Magnoliopsida</taxon>
        <taxon>Liliopsida</taxon>
        <taxon>Poales</taxon>
        <taxon>Poaceae</taxon>
        <taxon>BOP clade</taxon>
        <taxon>Pooideae</taxon>
        <taxon>Poodae</taxon>
        <taxon>Poeae</taxon>
        <taxon>Poeae Chloroplast Group 1 (Aveneae type)</taxon>
        <taxon>Aveninae</taxon>
        <taxon>Avena</taxon>
    </lineage>
</organism>
<evidence type="ECO:0000313" key="2">
    <source>
        <dbReference type="Proteomes" id="UP001732700"/>
    </source>
</evidence>